<gene>
    <name evidence="6" type="ORF">NK718_03970</name>
</gene>
<name>A0ABT1L8E5_9HYPH</name>
<keyword evidence="1" id="KW-0540">Nuclease</keyword>
<dbReference type="SUPFAM" id="SSF50199">
    <property type="entry name" value="Staphylococcal nuclease"/>
    <property type="match status" value="1"/>
</dbReference>
<dbReference type="InterPro" id="IPR016071">
    <property type="entry name" value="Staphylococal_nuclease_OB-fold"/>
</dbReference>
<evidence type="ECO:0000313" key="7">
    <source>
        <dbReference type="Proteomes" id="UP001205890"/>
    </source>
</evidence>
<keyword evidence="4" id="KW-0472">Membrane</keyword>
<dbReference type="Pfam" id="PF00565">
    <property type="entry name" value="SNase"/>
    <property type="match status" value="1"/>
</dbReference>
<keyword evidence="7" id="KW-1185">Reference proteome</keyword>
<evidence type="ECO:0000259" key="5">
    <source>
        <dbReference type="PROSITE" id="PS50830"/>
    </source>
</evidence>
<proteinExistence type="predicted"/>
<evidence type="ECO:0000313" key="6">
    <source>
        <dbReference type="EMBL" id="MCP8937659.1"/>
    </source>
</evidence>
<sequence>MGGRIVRRVGSSFWSGLALGAVAAVSLYLAQPRRQPISGDAVAIDGDSLRLGGVEIRLEGVDAPEYRQTCLRGGREEACGHEARQALAALLASGGVRCDGSGRDRYGRTLAICTAGGRDLNREMVLAGHAVAVDAYHAEEQEARRWKRGVWATVFERPADWRARHPRPVE</sequence>
<dbReference type="Gene3D" id="2.40.50.90">
    <property type="match status" value="1"/>
</dbReference>
<dbReference type="PANTHER" id="PTHR12302:SF3">
    <property type="entry name" value="SERINE_THREONINE-PROTEIN KINASE 31"/>
    <property type="match status" value="1"/>
</dbReference>
<evidence type="ECO:0000256" key="3">
    <source>
        <dbReference type="ARBA" id="ARBA00022801"/>
    </source>
</evidence>
<comment type="caution">
    <text evidence="6">The sequence shown here is derived from an EMBL/GenBank/DDBJ whole genome shotgun (WGS) entry which is preliminary data.</text>
</comment>
<reference evidence="6 7" key="1">
    <citation type="submission" date="2022-07" db="EMBL/GenBank/DDBJ databases">
        <authorList>
            <person name="Li W.-J."/>
            <person name="Deng Q.-Q."/>
        </authorList>
    </citation>
    <scope>NUCLEOTIDE SEQUENCE [LARGE SCALE GENOMIC DNA]</scope>
    <source>
        <strain evidence="6 7">SYSU M60028</strain>
    </source>
</reference>
<organism evidence="6 7">
    <name type="scientific">Alsobacter ponti</name>
    <dbReference type="NCBI Taxonomy" id="2962936"/>
    <lineage>
        <taxon>Bacteria</taxon>
        <taxon>Pseudomonadati</taxon>
        <taxon>Pseudomonadota</taxon>
        <taxon>Alphaproteobacteria</taxon>
        <taxon>Hyphomicrobiales</taxon>
        <taxon>Alsobacteraceae</taxon>
        <taxon>Alsobacter</taxon>
    </lineage>
</organism>
<dbReference type="InterPro" id="IPR035437">
    <property type="entry name" value="SNase_OB-fold_sf"/>
</dbReference>
<dbReference type="Proteomes" id="UP001205890">
    <property type="component" value="Unassembled WGS sequence"/>
</dbReference>
<dbReference type="PANTHER" id="PTHR12302">
    <property type="entry name" value="EBNA2 BINDING PROTEIN P100"/>
    <property type="match status" value="1"/>
</dbReference>
<accession>A0ABT1L8E5</accession>
<dbReference type="PROSITE" id="PS50830">
    <property type="entry name" value="TNASE_3"/>
    <property type="match status" value="1"/>
</dbReference>
<keyword evidence="2" id="KW-0255">Endonuclease</keyword>
<keyword evidence="3" id="KW-0378">Hydrolase</keyword>
<evidence type="ECO:0000256" key="2">
    <source>
        <dbReference type="ARBA" id="ARBA00022759"/>
    </source>
</evidence>
<evidence type="ECO:0000256" key="4">
    <source>
        <dbReference type="SAM" id="Phobius"/>
    </source>
</evidence>
<feature type="transmembrane region" description="Helical" evidence="4">
    <location>
        <begin position="12"/>
        <end position="30"/>
    </location>
</feature>
<keyword evidence="4" id="KW-1133">Transmembrane helix</keyword>
<dbReference type="EMBL" id="JANCLU010000003">
    <property type="protein sequence ID" value="MCP8937659.1"/>
    <property type="molecule type" value="Genomic_DNA"/>
</dbReference>
<dbReference type="RefSeq" id="WP_254738848.1">
    <property type="nucleotide sequence ID" value="NZ_JANCLU010000003.1"/>
</dbReference>
<protein>
    <submittedName>
        <fullName evidence="6">Thermonuclease family protein</fullName>
    </submittedName>
</protein>
<evidence type="ECO:0000256" key="1">
    <source>
        <dbReference type="ARBA" id="ARBA00022722"/>
    </source>
</evidence>
<dbReference type="SMART" id="SM00318">
    <property type="entry name" value="SNc"/>
    <property type="match status" value="1"/>
</dbReference>
<feature type="domain" description="TNase-like" evidence="5">
    <location>
        <begin position="44"/>
        <end position="153"/>
    </location>
</feature>
<keyword evidence="4" id="KW-0812">Transmembrane</keyword>